<proteinExistence type="predicted"/>
<evidence type="ECO:0000256" key="3">
    <source>
        <dbReference type="ARBA" id="ARBA00023242"/>
    </source>
</evidence>
<dbReference type="PANTHER" id="PTHR12549">
    <property type="entry name" value="JMJC DOMAIN-CONTAINING HISTONE DEMETHYLATION PROTEIN"/>
    <property type="match status" value="1"/>
</dbReference>
<evidence type="ECO:0000313" key="6">
    <source>
        <dbReference type="Proteomes" id="UP001652625"/>
    </source>
</evidence>
<dbReference type="InterPro" id="IPR003347">
    <property type="entry name" value="JmjC_dom"/>
</dbReference>
<feature type="domain" description="JmjC" evidence="5">
    <location>
        <begin position="2572"/>
        <end position="2795"/>
    </location>
</feature>
<dbReference type="PANTHER" id="PTHR12549:SF38">
    <property type="entry name" value="JMJC DOMAIN-CONTAINING HISTONE DEMETHYLASE 2, ISOFORM A"/>
    <property type="match status" value="1"/>
</dbReference>
<keyword evidence="3" id="KW-0539">Nucleus</keyword>
<dbReference type="GeneID" id="136071840"/>
<dbReference type="Proteomes" id="UP001652625">
    <property type="component" value="Chromosome 05"/>
</dbReference>
<dbReference type="SMART" id="SM00558">
    <property type="entry name" value="JmjC"/>
    <property type="match status" value="1"/>
</dbReference>
<dbReference type="Gene3D" id="2.60.120.650">
    <property type="entry name" value="Cupin"/>
    <property type="match status" value="1"/>
</dbReference>
<name>A0ABM4BW02_HYDVU</name>
<dbReference type="RefSeq" id="XP_065653391.1">
    <property type="nucleotide sequence ID" value="XM_065797319.1"/>
</dbReference>
<organism evidence="6 7">
    <name type="scientific">Hydra vulgaris</name>
    <name type="common">Hydra</name>
    <name type="synonym">Hydra attenuata</name>
    <dbReference type="NCBI Taxonomy" id="6087"/>
    <lineage>
        <taxon>Eukaryota</taxon>
        <taxon>Metazoa</taxon>
        <taxon>Cnidaria</taxon>
        <taxon>Hydrozoa</taxon>
        <taxon>Hydroidolina</taxon>
        <taxon>Anthoathecata</taxon>
        <taxon>Aplanulata</taxon>
        <taxon>Hydridae</taxon>
        <taxon>Hydra</taxon>
    </lineage>
</organism>
<protein>
    <submittedName>
        <fullName evidence="7">Uncharacterized protein LOC136071840 isoform X1</fullName>
    </submittedName>
</protein>
<feature type="region of interest" description="Disordered" evidence="4">
    <location>
        <begin position="1865"/>
        <end position="1909"/>
    </location>
</feature>
<gene>
    <name evidence="7" type="primary">LOC136071840</name>
</gene>
<evidence type="ECO:0000256" key="1">
    <source>
        <dbReference type="ARBA" id="ARBA00004123"/>
    </source>
</evidence>
<feature type="compositionally biased region" description="Polar residues" evidence="4">
    <location>
        <begin position="1872"/>
        <end position="1882"/>
    </location>
</feature>
<keyword evidence="6" id="KW-1185">Reference proteome</keyword>
<accession>A0ABM4BW02</accession>
<dbReference type="Pfam" id="PF02373">
    <property type="entry name" value="JmjC"/>
    <property type="match status" value="1"/>
</dbReference>
<reference evidence="7" key="1">
    <citation type="submission" date="2025-08" db="UniProtKB">
        <authorList>
            <consortium name="RefSeq"/>
        </authorList>
    </citation>
    <scope>IDENTIFICATION</scope>
</reference>
<evidence type="ECO:0000259" key="5">
    <source>
        <dbReference type="SMART" id="SM00558"/>
    </source>
</evidence>
<dbReference type="InterPro" id="IPR045109">
    <property type="entry name" value="LSDs-like"/>
</dbReference>
<comment type="subcellular location">
    <subcellularLocation>
        <location evidence="1">Nucleus</location>
    </subcellularLocation>
</comment>
<dbReference type="SUPFAM" id="SSF51197">
    <property type="entry name" value="Clavaminate synthase-like"/>
    <property type="match status" value="1"/>
</dbReference>
<evidence type="ECO:0000256" key="2">
    <source>
        <dbReference type="ARBA" id="ARBA00022723"/>
    </source>
</evidence>
<sequence length="2831" mass="323420">MIFTEHLPGKRIILSENDLIYSYHHGRKSRVYINNPKSLGAHNFFSGCIRAVSKYFSLKEKEPHNLKITVEFENGKVEELNPLKLRNRLLIENLLVEVPRKTSRCPALVFQSLFDKNTTENVYVQYFGTKEVEKISTRQLYPFKKKEYKRDSLPLTVLEDLSLWLRQNKMQLLLLNGPYTLSPCQLLVYSNNGISYNGTLTEHNLFERKLNVFHKETLETVSVDPKIVHVIIKCSDEQLDMMLLGNAISQHFSRHTNSIKDFSYNSNTVCLNWNFPSWLESISYQEQFAALTQRPSKFFEAKQPGVASSLDTVHNSIEKSMSRLKNSIEIIDFEFMHETIRYKKFIEILDFEDIGCRDIFQNANSSLNSLNTRKIFDLSNLKSKLTNQQLKPTIQKNRSVQTQRGVDSFVKSDVFIDVLSCCSQINLVLSQDKSKSNFCYPAILRIPFLSSKQYFTATQKNNLQKGKEVMIHNLALCDLILNWVVIFDGIHIFLNSYKNKQKNDQILKDNLSENQRSHNSKIHGTKLLTTVFNKESFCTTSVFNQASCQTPPVFSRPCCSTPVLSTNAMNFKMLPKMDQVSKPLIEKSKSPSHFTLMRNDIKYSTQCPASSKIKSSIKSNYTKKLDKIKKKCYLSKMTIKFLKSLNDKSIQSSRFFEDASVNCKIPYFNFTPCCTGLAKLEKISAKQMRSSYSTSKIKKPSLSNTAFALAEDKEKFPLKNLYSGDALNYSKGALYCSGDTRIHHKKSFKNTEIKRCSSNYIFEQPAPKKVKFSVPFIKTQDVFQTLQGESKKDAEVKSTNFLPSFFHNTSQIRKKNLENVCNSVSVFEPKLQHNFLHKKVNNTRQLQHCSEMIKNTYVKYCPQTQPCSSTLLCQFSKNILISSKSSAKTDKPNVKNFRNTQSRYHGTVIQKHEDNLKRDLRRREQESKNLKRLLNFFDFDLFDANQTQKSMRIIEITDNLDLYVSQSSLVNRDLKIAKESVFKSSKTVPFSNDSSFLNTPLHLSSNFDNNKMQTKFYNNAVKYPFKALNNTMVPFVDGIFFPVDEALSTRPTANSNLNLKNKLTLTSLSFHDEIATNHEIFKCNKTKCLKSFKLSTKPYQIPYRLCLDQGKNIFKCSYFNKCALKPALQYLTPTNLHKTLLTPHKIVINNLVPTVSKQSVCNVTASESTSIDKYFVNKLTLQVLHQSVHNKTNLKCSTSDKCVINKLVSVLQQPVHNENVLESSTSDNYAIKNPTQKDLQQSVYGENALLESSTFGEMAPLTIDKKNIENLIPADFQQSDENEITCSISNKPFVDKFIPKVLDPSVCNVTPSESSTFKKNNLTIPVLHQSVHNETNLERSTSVKPPMDKLMPTKLHQPVYGETSLDWLTSFKLPMYKLMPTKLHQPVYGKISLKWSVSDKPPMYKLMPTKLHQPVYNEIVLESLTADQYVIKNPTQLNLEQSFYDETASLSTFSEKANSNNLIPTFLEKSVYDETVLVSPTINKTNMENLLPTTFQQSVYDKTGSENSTSDKTVINNLTPISLEQPFFGKTTPLPSTFNIENLFPTIFQPSVHDNAKLECLMFKKPVFGKLIPTVSEQLIYNKNTTTSEPSTFDKTNNNNITLQVLQNSVHDETTSECPAYGEECEAYSDKLIRNIVDYNLPSNVVDYNLPPIVLDYNLPSNSDKTIIDKQSPKMFQQSDCDEIPYQTTISKQTDLKPSCQKLNLYSANRDSKPSEILFKLCKFGPKESVLPSEPSMLLSSSKKIKSIPLNTNSIKKCFNLNEPNFTGHHKNKLMNDLKESSIMDKKTHNAKCGENVQPILNSGKRKCTNKNNENKTASKMMKQTSTFKNSIEIELKSSTFANLETESCIELNSQANNKTTKLQCEMDGPSPATTSSMTNQKIYDKLSSPDSVQKKKVKQSRKRLLEKDSSNNAKKIISAVSCVESGRRSQRSAINNTIMRIRECQKNDQYNEDDMQHKLAGKNVCLLNNTVSEIQSFIYKKPRSELPINSTAENLSPHYRVPFNYHSNKSKQSFCHTTYQNNVSPNYIQLKTIMHDKVQTGEQCTDAFVEKANEIKRDELASSPHSVSITTVTKDTKTSRSNNSSACQVYLLPSATLKDVAKCLENKNSYSKMFDIVNIIGPKENLYESPVKVVLTDCNKSFLNLKDQTFKSPLEKDVTDKAIKIDNLVTNQRKNRFRFPKNLDKLNGGDSYLQVNSCSYYPDLPFCIDCQSDAGKSFCRFIMFRRLDSGKSNGFCTPDDAVDSDLLHWIFDQSKTNLDTNLCKQILEYVGTQFQELVREEALAMNWGGKPGATAWKRAVLQVREMCDICATTMFNTHWTCDRCGFAVCLDCFLSTLNYENSKGKCNSKWPFCQYNGEYFFHNTESLTVTQIIPRKVLFDLRDDLLQVCRQIGLKFYDLDLLEFSHSKINLDLKPFAAVPNSTEMTEMDNEQRFHNIFDKYKKIESVCNEYESECSWFCNRKMLHIQTPHFSKSTMLLFQKQWKQGAPIVVSNVHKYLNKELWCPEAFSRDFGHEFNDVVNCLTGKIIENFPVDLFWRGFESVSERPIFDGSAALLKLKDWPSGDDFQDKLPERFQDLMKALPAPYYTHRNGQLNLAARLPKFFAVPDLGPKMYNAYGSASHASAGTTNLHLDISDATNVIVYVGIPKEEEYRQAEINDAFKIIDSACCESTRIRIRDQNVKPGALWHIFPAKSAEKIRIFLRRISVERGLKLSAYSDPIHDQAFYLDKPLLDRLKQEEGVVGFAICQCLGDAVFIPAGAPHQVLNLHSCIKVAEDFVGPEHMSHCIQLTQEFRHLSDYHTNHEDKLQIKNILFHTVKDCLGVVKKSYSL</sequence>
<evidence type="ECO:0000256" key="4">
    <source>
        <dbReference type="SAM" id="MobiDB-lite"/>
    </source>
</evidence>
<keyword evidence="2" id="KW-0479">Metal-binding</keyword>
<evidence type="ECO:0000313" key="7">
    <source>
        <dbReference type="RefSeq" id="XP_065653391.1"/>
    </source>
</evidence>